<name>A0A2A2PJA8_9PSED</name>
<sequence>MAAAEVLPVTVDDVAEILPVVRQADIDEITEALGIPMDVALREAVTGSLNARKIVVDGLVVAVFGDAVYSILGSVGVPWLISTIHVERHARAFLKVCKPEVQGMLTRQWHLINYVDARNTAAIRWLKWLGFEFGPAVPYGPRGFPFHPFTLNREI</sequence>
<evidence type="ECO:0000313" key="1">
    <source>
        <dbReference type="EMBL" id="PAW55540.1"/>
    </source>
</evidence>
<accession>A0A2A2PJA8</accession>
<gene>
    <name evidence="1" type="ORF">CKQ80_09545</name>
</gene>
<evidence type="ECO:0000313" key="2">
    <source>
        <dbReference type="Proteomes" id="UP000217830"/>
    </source>
</evidence>
<evidence type="ECO:0008006" key="3">
    <source>
        <dbReference type="Google" id="ProtNLM"/>
    </source>
</evidence>
<comment type="caution">
    <text evidence="1">The sequence shown here is derived from an EMBL/GenBank/DDBJ whole genome shotgun (WGS) entry which is preliminary data.</text>
</comment>
<protein>
    <recommendedName>
        <fullName evidence="3">GNAT family N-acetyltransferase</fullName>
    </recommendedName>
</protein>
<dbReference type="EMBL" id="NRST01000001">
    <property type="protein sequence ID" value="PAW55540.1"/>
    <property type="molecule type" value="Genomic_DNA"/>
</dbReference>
<organism evidence="1 2">
    <name type="scientific">Pseudomonas moraviensis</name>
    <dbReference type="NCBI Taxonomy" id="321662"/>
    <lineage>
        <taxon>Bacteria</taxon>
        <taxon>Pseudomonadati</taxon>
        <taxon>Pseudomonadota</taxon>
        <taxon>Gammaproteobacteria</taxon>
        <taxon>Pseudomonadales</taxon>
        <taxon>Pseudomonadaceae</taxon>
        <taxon>Pseudomonas</taxon>
    </lineage>
</organism>
<reference evidence="1 2" key="1">
    <citation type="submission" date="2017-08" db="EMBL/GenBank/DDBJ databases">
        <title>Draft Genome Sequence of Pseudomonas moraviensis TYU6, isolated from Taxus cuspidata by using PacBio Single-Molecule Real-Time Technology.</title>
        <authorList>
            <person name="Baek K.-H."/>
            <person name="Mishra A.K."/>
        </authorList>
    </citation>
    <scope>NUCLEOTIDE SEQUENCE [LARGE SCALE GENOMIC DNA]</scope>
    <source>
        <strain evidence="1 2">TYU6</strain>
    </source>
</reference>
<proteinExistence type="predicted"/>
<keyword evidence="2" id="KW-1185">Reference proteome</keyword>
<dbReference type="AlphaFoldDB" id="A0A2A2PJA8"/>
<dbReference type="Proteomes" id="UP000217830">
    <property type="component" value="Unassembled WGS sequence"/>
</dbReference>